<protein>
    <submittedName>
        <fullName evidence="3">Uncharacterized protein</fullName>
    </submittedName>
</protein>
<dbReference type="PANTHER" id="PTHR41807:SF1">
    <property type="entry name" value="GLUTATHIONE TRANSFERASE 3"/>
    <property type="match status" value="1"/>
</dbReference>
<dbReference type="STRING" id="675120.N1PVN0"/>
<feature type="transmembrane region" description="Helical" evidence="2">
    <location>
        <begin position="270"/>
        <end position="289"/>
    </location>
</feature>
<feature type="transmembrane region" description="Helical" evidence="2">
    <location>
        <begin position="343"/>
        <end position="365"/>
    </location>
</feature>
<dbReference type="OMA" id="YLPDMFL"/>
<organism evidence="3 4">
    <name type="scientific">Dothistroma septosporum (strain NZE10 / CBS 128990)</name>
    <name type="common">Red band needle blight fungus</name>
    <name type="synonym">Mycosphaerella pini</name>
    <dbReference type="NCBI Taxonomy" id="675120"/>
    <lineage>
        <taxon>Eukaryota</taxon>
        <taxon>Fungi</taxon>
        <taxon>Dikarya</taxon>
        <taxon>Ascomycota</taxon>
        <taxon>Pezizomycotina</taxon>
        <taxon>Dothideomycetes</taxon>
        <taxon>Dothideomycetidae</taxon>
        <taxon>Mycosphaerellales</taxon>
        <taxon>Mycosphaerellaceae</taxon>
        <taxon>Dothistroma</taxon>
    </lineage>
</organism>
<dbReference type="Proteomes" id="UP000016933">
    <property type="component" value="Unassembled WGS sequence"/>
</dbReference>
<keyword evidence="4" id="KW-1185">Reference proteome</keyword>
<dbReference type="OrthoDB" id="4034134at2759"/>
<evidence type="ECO:0000313" key="3">
    <source>
        <dbReference type="EMBL" id="EME46998.1"/>
    </source>
</evidence>
<keyword evidence="2" id="KW-0472">Membrane</keyword>
<dbReference type="GO" id="GO:0016020">
    <property type="term" value="C:membrane"/>
    <property type="evidence" value="ECO:0007669"/>
    <property type="project" value="TreeGrafter"/>
</dbReference>
<name>N1PVN0_DOTSN</name>
<dbReference type="EMBL" id="KB446536">
    <property type="protein sequence ID" value="EME46998.1"/>
    <property type="molecule type" value="Genomic_DNA"/>
</dbReference>
<reference evidence="4" key="1">
    <citation type="journal article" date="2012" name="PLoS Genet.">
        <title>The genomes of the fungal plant pathogens Cladosporium fulvum and Dothistroma septosporum reveal adaptation to different hosts and lifestyles but also signatures of common ancestry.</title>
        <authorList>
            <person name="de Wit P.J.G.M."/>
            <person name="van der Burgt A."/>
            <person name="Oekmen B."/>
            <person name="Stergiopoulos I."/>
            <person name="Abd-Elsalam K.A."/>
            <person name="Aerts A.L."/>
            <person name="Bahkali A.H."/>
            <person name="Beenen H.G."/>
            <person name="Chettri P."/>
            <person name="Cox M.P."/>
            <person name="Datema E."/>
            <person name="de Vries R.P."/>
            <person name="Dhillon B."/>
            <person name="Ganley A.R."/>
            <person name="Griffiths S.A."/>
            <person name="Guo Y."/>
            <person name="Hamelin R.C."/>
            <person name="Henrissat B."/>
            <person name="Kabir M.S."/>
            <person name="Jashni M.K."/>
            <person name="Kema G."/>
            <person name="Klaubauf S."/>
            <person name="Lapidus A."/>
            <person name="Levasseur A."/>
            <person name="Lindquist E."/>
            <person name="Mehrabi R."/>
            <person name="Ohm R.A."/>
            <person name="Owen T.J."/>
            <person name="Salamov A."/>
            <person name="Schwelm A."/>
            <person name="Schijlen E."/>
            <person name="Sun H."/>
            <person name="van den Burg H.A."/>
            <person name="van Ham R.C.H.J."/>
            <person name="Zhang S."/>
            <person name="Goodwin S.B."/>
            <person name="Grigoriev I.V."/>
            <person name="Collemare J."/>
            <person name="Bradshaw R.E."/>
        </authorList>
    </citation>
    <scope>NUCLEOTIDE SEQUENCE [LARGE SCALE GENOMIC DNA]</scope>
    <source>
        <strain evidence="4">NZE10 / CBS 128990</strain>
    </source>
</reference>
<dbReference type="eggNOG" id="ENOG502S8AT">
    <property type="taxonomic scope" value="Eukaryota"/>
</dbReference>
<feature type="region of interest" description="Disordered" evidence="1">
    <location>
        <begin position="151"/>
        <end position="171"/>
    </location>
</feature>
<reference evidence="3 4" key="2">
    <citation type="journal article" date="2012" name="PLoS Pathog.">
        <title>Diverse lifestyles and strategies of plant pathogenesis encoded in the genomes of eighteen Dothideomycetes fungi.</title>
        <authorList>
            <person name="Ohm R.A."/>
            <person name="Feau N."/>
            <person name="Henrissat B."/>
            <person name="Schoch C.L."/>
            <person name="Horwitz B.A."/>
            <person name="Barry K.W."/>
            <person name="Condon B.J."/>
            <person name="Copeland A.C."/>
            <person name="Dhillon B."/>
            <person name="Glaser F."/>
            <person name="Hesse C.N."/>
            <person name="Kosti I."/>
            <person name="LaButti K."/>
            <person name="Lindquist E.A."/>
            <person name="Lucas S."/>
            <person name="Salamov A.A."/>
            <person name="Bradshaw R.E."/>
            <person name="Ciuffetti L."/>
            <person name="Hamelin R.C."/>
            <person name="Kema G.H.J."/>
            <person name="Lawrence C."/>
            <person name="Scott J.A."/>
            <person name="Spatafora J.W."/>
            <person name="Turgeon B.G."/>
            <person name="de Wit P.J.G.M."/>
            <person name="Zhong S."/>
            <person name="Goodwin S.B."/>
            <person name="Grigoriev I.V."/>
        </authorList>
    </citation>
    <scope>NUCLEOTIDE SEQUENCE [LARGE SCALE GENOMIC DNA]</scope>
    <source>
        <strain evidence="4">NZE10 / CBS 128990</strain>
    </source>
</reference>
<sequence length="376" mass="41228">MAHSWLQRQKKAALLELSVEAGIPQEESLLKDEILANLETFLDQNATTLSRRSVFEDYYGKRAQTPARGRPPRDSIYIPSEDNEVKSVVKARGRRPTQIKQEPEDDEAVSSPVAAAVATATSSARRAVNTMSSTVSSALSPSGQLVARTPATRAVGRPRRRSELPGPPSPADVADVVEYESEAFVQKVQDLYGNLGVSEHVQNVRDTLSSVTAIQMTFLLIEAFALQRHLMPWQYMFDIPSTPVTSSIAVFLPDFFILLTGYYWSATLLWASTSIFVPALFGYFYNLTIRDVKRGSRIVPVARYATDPLTFHVVKALATWLVYHQGVSFAGWINPIVAERVDLALYGGHTATLIGSAVGALAALYEAAQKKPVAAV</sequence>
<keyword evidence="2" id="KW-0812">Transmembrane</keyword>
<gene>
    <name evidence="3" type="ORF">DOTSEDRAFT_69097</name>
</gene>
<evidence type="ECO:0000256" key="2">
    <source>
        <dbReference type="SAM" id="Phobius"/>
    </source>
</evidence>
<evidence type="ECO:0000313" key="4">
    <source>
        <dbReference type="Proteomes" id="UP000016933"/>
    </source>
</evidence>
<dbReference type="InterPro" id="IPR038872">
    <property type="entry name" value="Put_GTT3"/>
</dbReference>
<dbReference type="AlphaFoldDB" id="N1PVN0"/>
<dbReference type="PANTHER" id="PTHR41807">
    <property type="entry name" value="GLUTATHIONE TRANSFERASE 3"/>
    <property type="match status" value="1"/>
</dbReference>
<evidence type="ECO:0000256" key="1">
    <source>
        <dbReference type="SAM" id="MobiDB-lite"/>
    </source>
</evidence>
<proteinExistence type="predicted"/>
<feature type="transmembrane region" description="Helical" evidence="2">
    <location>
        <begin position="301"/>
        <end position="323"/>
    </location>
</feature>
<accession>N1PVN0</accession>
<feature type="region of interest" description="Disordered" evidence="1">
    <location>
        <begin position="63"/>
        <end position="112"/>
    </location>
</feature>
<keyword evidence="2" id="KW-1133">Transmembrane helix</keyword>
<dbReference type="HOGENOM" id="CLU_041452_0_0_1"/>